<evidence type="ECO:0000313" key="1">
    <source>
        <dbReference type="EMBL" id="RIJ10297.1"/>
    </source>
</evidence>
<proteinExistence type="predicted"/>
<organism evidence="1 2">
    <name type="scientific">Clavibacter nebraskensis</name>
    <dbReference type="NCBI Taxonomy" id="31963"/>
    <lineage>
        <taxon>Bacteria</taxon>
        <taxon>Bacillati</taxon>
        <taxon>Actinomycetota</taxon>
        <taxon>Actinomycetes</taxon>
        <taxon>Micrococcales</taxon>
        <taxon>Microbacteriaceae</taxon>
        <taxon>Clavibacter</taxon>
    </lineage>
</organism>
<evidence type="ECO:0000313" key="2">
    <source>
        <dbReference type="Proteomes" id="UP000265361"/>
    </source>
</evidence>
<feature type="non-terminal residue" evidence="1">
    <location>
        <position position="44"/>
    </location>
</feature>
<dbReference type="Proteomes" id="UP000265361">
    <property type="component" value="Unassembled WGS sequence"/>
</dbReference>
<gene>
    <name evidence="1" type="ORF">DZF97_09585</name>
</gene>
<sequence>MPTRIRLATPADLDALQRIEDAADRLLVDLLRPEDWPPAPTGAR</sequence>
<reference evidence="1 2" key="1">
    <citation type="submission" date="2018-08" db="EMBL/GenBank/DDBJ databases">
        <title>Genome Sequence of Clavibacter michiganensis Subspecies type strains, and the Atypical Peach-Colored Strains Isolated from Tomato.</title>
        <authorList>
            <person name="Osdaghi E."/>
            <person name="Portier P."/>
            <person name="Briand M."/>
            <person name="Jacques M.-A."/>
        </authorList>
    </citation>
    <scope>NUCLEOTIDE SEQUENCE [LARGE SCALE GENOMIC DNA]</scope>
    <source>
        <strain evidence="1 2">CFBP 7577</strain>
    </source>
</reference>
<keyword evidence="1" id="KW-0808">Transferase</keyword>
<dbReference type="GO" id="GO:0016740">
    <property type="term" value="F:transferase activity"/>
    <property type="evidence" value="ECO:0007669"/>
    <property type="project" value="UniProtKB-KW"/>
</dbReference>
<dbReference type="AlphaFoldDB" id="A0A399PZS9"/>
<dbReference type="EMBL" id="QWED01000277">
    <property type="protein sequence ID" value="RIJ10297.1"/>
    <property type="molecule type" value="Genomic_DNA"/>
</dbReference>
<accession>A0A399PZS9</accession>
<name>A0A399PZS9_9MICO</name>
<comment type="caution">
    <text evidence="1">The sequence shown here is derived from an EMBL/GenBank/DDBJ whole genome shotgun (WGS) entry which is preliminary data.</text>
</comment>
<protein>
    <submittedName>
        <fullName evidence="1">GNAT family N-acetyltransferase</fullName>
    </submittedName>
</protein>